<feature type="domain" description="Ketopantoate reductase C-terminal" evidence="6">
    <location>
        <begin position="178"/>
        <end position="302"/>
    </location>
</feature>
<protein>
    <recommendedName>
        <fullName evidence="4">2-dehydropantoate 2-reductase</fullName>
        <ecNumber evidence="4">1.1.1.169</ecNumber>
    </recommendedName>
    <alternativeName>
        <fullName evidence="4">Ketopantoate reductase</fullName>
    </alternativeName>
</protein>
<comment type="similarity">
    <text evidence="1 4">Belongs to the ketopantoate reductase family.</text>
</comment>
<dbReference type="OrthoDB" id="9800163at2"/>
<dbReference type="Pfam" id="PF08546">
    <property type="entry name" value="ApbA_C"/>
    <property type="match status" value="1"/>
</dbReference>
<dbReference type="STRING" id="640938.TR210_2463"/>
<evidence type="ECO:0000259" key="5">
    <source>
        <dbReference type="Pfam" id="PF02558"/>
    </source>
</evidence>
<comment type="catalytic activity">
    <reaction evidence="4">
        <text>(R)-pantoate + NADP(+) = 2-dehydropantoate + NADPH + H(+)</text>
        <dbReference type="Rhea" id="RHEA:16233"/>
        <dbReference type="ChEBI" id="CHEBI:11561"/>
        <dbReference type="ChEBI" id="CHEBI:15378"/>
        <dbReference type="ChEBI" id="CHEBI:15980"/>
        <dbReference type="ChEBI" id="CHEBI:57783"/>
        <dbReference type="ChEBI" id="CHEBI:58349"/>
        <dbReference type="EC" id="1.1.1.169"/>
    </reaction>
</comment>
<dbReference type="AlphaFoldDB" id="A0A143Z6U7"/>
<dbReference type="PANTHER" id="PTHR21708">
    <property type="entry name" value="PROBABLE 2-DEHYDROPANTOATE 2-REDUCTASE"/>
    <property type="match status" value="1"/>
</dbReference>
<dbReference type="NCBIfam" id="TIGR00745">
    <property type="entry name" value="apbA_panE"/>
    <property type="match status" value="1"/>
</dbReference>
<name>A0A143Z6U7_9LACT</name>
<dbReference type="InterPro" id="IPR036291">
    <property type="entry name" value="NAD(P)-bd_dom_sf"/>
</dbReference>
<organism evidence="7 9">
    <name type="scientific">Trichococcus ilyis</name>
    <dbReference type="NCBI Taxonomy" id="640938"/>
    <lineage>
        <taxon>Bacteria</taxon>
        <taxon>Bacillati</taxon>
        <taxon>Bacillota</taxon>
        <taxon>Bacilli</taxon>
        <taxon>Lactobacillales</taxon>
        <taxon>Carnobacteriaceae</taxon>
        <taxon>Trichococcus</taxon>
    </lineage>
</organism>
<reference evidence="7 9" key="1">
    <citation type="submission" date="2016-02" db="EMBL/GenBank/DDBJ databases">
        <authorList>
            <person name="Wen L."/>
            <person name="He K."/>
            <person name="Yang H."/>
        </authorList>
    </citation>
    <scope>NUCLEOTIDE SEQUENCE [LARGE SCALE GENOMIC DNA]</scope>
    <source>
        <strain evidence="7">Trichococcus_R210</strain>
    </source>
</reference>
<dbReference type="RefSeq" id="WP_068624209.1">
    <property type="nucleotide sequence ID" value="NZ_FJNB01000022.1"/>
</dbReference>
<evidence type="ECO:0000313" key="7">
    <source>
        <dbReference type="EMBL" id="CZR07603.1"/>
    </source>
</evidence>
<keyword evidence="2 4" id="KW-0521">NADP</keyword>
<dbReference type="InterPro" id="IPR013328">
    <property type="entry name" value="6PGD_dom2"/>
</dbReference>
<dbReference type="GO" id="GO:0005737">
    <property type="term" value="C:cytoplasm"/>
    <property type="evidence" value="ECO:0007669"/>
    <property type="project" value="TreeGrafter"/>
</dbReference>
<dbReference type="UniPathway" id="UPA00028">
    <property type="reaction ID" value="UER00004"/>
</dbReference>
<dbReference type="Pfam" id="PF02558">
    <property type="entry name" value="ApbA"/>
    <property type="match status" value="1"/>
</dbReference>
<dbReference type="InterPro" id="IPR013332">
    <property type="entry name" value="KPR_N"/>
</dbReference>
<dbReference type="PANTHER" id="PTHR21708:SF26">
    <property type="entry name" value="2-DEHYDROPANTOATE 2-REDUCTASE"/>
    <property type="match status" value="1"/>
</dbReference>
<keyword evidence="4" id="KW-0566">Pantothenate biosynthesis</keyword>
<evidence type="ECO:0000313" key="8">
    <source>
        <dbReference type="EMBL" id="SEJ73735.1"/>
    </source>
</evidence>
<evidence type="ECO:0000259" key="6">
    <source>
        <dbReference type="Pfam" id="PF08546"/>
    </source>
</evidence>
<evidence type="ECO:0000313" key="10">
    <source>
        <dbReference type="Proteomes" id="UP000199280"/>
    </source>
</evidence>
<dbReference type="Gene3D" id="3.40.50.720">
    <property type="entry name" value="NAD(P)-binding Rossmann-like Domain"/>
    <property type="match status" value="1"/>
</dbReference>
<evidence type="ECO:0000313" key="9">
    <source>
        <dbReference type="Proteomes" id="UP000076878"/>
    </source>
</evidence>
<keyword evidence="3 4" id="KW-0560">Oxidoreductase</keyword>
<dbReference type="EC" id="1.1.1.169" evidence="4"/>
<dbReference type="InterPro" id="IPR008927">
    <property type="entry name" value="6-PGluconate_DH-like_C_sf"/>
</dbReference>
<evidence type="ECO:0000256" key="3">
    <source>
        <dbReference type="ARBA" id="ARBA00023002"/>
    </source>
</evidence>
<keyword evidence="10" id="KW-1185">Reference proteome</keyword>
<comment type="function">
    <text evidence="4">Catalyzes the NADPH-dependent reduction of ketopantoate into pantoic acid.</text>
</comment>
<comment type="pathway">
    <text evidence="4">Cofactor biosynthesis; (R)-pantothenate biosynthesis; (R)-pantoate from 3-methyl-2-oxobutanoate: step 2/2.</text>
</comment>
<evidence type="ECO:0000256" key="2">
    <source>
        <dbReference type="ARBA" id="ARBA00022857"/>
    </source>
</evidence>
<gene>
    <name evidence="8" type="ORF">SAMN05216375_12410</name>
    <name evidence="7" type="ORF">TR210_2463</name>
</gene>
<dbReference type="Gene3D" id="1.10.1040.10">
    <property type="entry name" value="N-(1-d-carboxylethyl)-l-norvaline Dehydrogenase, domain 2"/>
    <property type="match status" value="1"/>
</dbReference>
<dbReference type="GO" id="GO:0008677">
    <property type="term" value="F:2-dehydropantoate 2-reductase activity"/>
    <property type="evidence" value="ECO:0007669"/>
    <property type="project" value="UniProtKB-EC"/>
</dbReference>
<accession>A0A143Z6U7</accession>
<dbReference type="InterPro" id="IPR051402">
    <property type="entry name" value="KPR-Related"/>
</dbReference>
<dbReference type="Proteomes" id="UP000076878">
    <property type="component" value="Unassembled WGS sequence"/>
</dbReference>
<evidence type="ECO:0000256" key="1">
    <source>
        <dbReference type="ARBA" id="ARBA00007870"/>
    </source>
</evidence>
<dbReference type="SUPFAM" id="SSF51735">
    <property type="entry name" value="NAD(P)-binding Rossmann-fold domains"/>
    <property type="match status" value="1"/>
</dbReference>
<sequence>MKIETVAIVGLGALGILYGHHFTKAVGKDRVRIVVNKERMARYREQGISFNGEPCDFQYVDETDASLVPADLVILAVKGTQLDEAIETARNQVGPATTIISVLNGISSEEVIGAAFGGEKVVHCVAQGMDALRTGNDVKSVHIGELRIGIDTPEKQDRLDAVAAFFEETALPHVVEADILHRMWAKFMLNVGVNQVLMVKEGTFQDIHKEGPNRELMIAAMREVLPIAQKEGVNLTETDLENDLRIIDGLTPLGMPSMRQDGIAKRPSEVELFSGTILKKAKKYGLPAPTNQYLYDQVQAIEATY</sequence>
<dbReference type="GO" id="GO:0015940">
    <property type="term" value="P:pantothenate biosynthetic process"/>
    <property type="evidence" value="ECO:0007669"/>
    <property type="project" value="UniProtKB-UniPathway"/>
</dbReference>
<dbReference type="Proteomes" id="UP000199280">
    <property type="component" value="Unassembled WGS sequence"/>
</dbReference>
<dbReference type="EMBL" id="FNYT01000024">
    <property type="protein sequence ID" value="SEJ73735.1"/>
    <property type="molecule type" value="Genomic_DNA"/>
</dbReference>
<dbReference type="SUPFAM" id="SSF48179">
    <property type="entry name" value="6-phosphogluconate dehydrogenase C-terminal domain-like"/>
    <property type="match status" value="1"/>
</dbReference>
<proteinExistence type="inferred from homology"/>
<dbReference type="InterPro" id="IPR013752">
    <property type="entry name" value="KPA_reductase"/>
</dbReference>
<reference evidence="8 10" key="2">
    <citation type="submission" date="2016-10" db="EMBL/GenBank/DDBJ databases">
        <authorList>
            <person name="Varghese N."/>
            <person name="Submissions S."/>
        </authorList>
    </citation>
    <scope>NUCLEOTIDE SEQUENCE [LARGE SCALE GENOMIC DNA]</scope>
    <source>
        <strain evidence="8 10">DSM 22150</strain>
    </source>
</reference>
<dbReference type="InterPro" id="IPR003710">
    <property type="entry name" value="ApbA"/>
</dbReference>
<feature type="domain" description="Ketopantoate reductase N-terminal" evidence="5">
    <location>
        <begin position="6"/>
        <end position="129"/>
    </location>
</feature>
<dbReference type="EMBL" id="FJNB01000022">
    <property type="protein sequence ID" value="CZR07603.1"/>
    <property type="molecule type" value="Genomic_DNA"/>
</dbReference>
<evidence type="ECO:0000256" key="4">
    <source>
        <dbReference type="RuleBase" id="RU362068"/>
    </source>
</evidence>